<feature type="chain" id="PRO_5012627721" description="ABC transporter substrate-binding protein" evidence="2">
    <location>
        <begin position="31"/>
        <end position="326"/>
    </location>
</feature>
<dbReference type="InterPro" id="IPR005064">
    <property type="entry name" value="BUG"/>
</dbReference>
<dbReference type="OrthoDB" id="8880247at2"/>
<comment type="similarity">
    <text evidence="1">Belongs to the UPF0065 (bug) family.</text>
</comment>
<dbReference type="Gene3D" id="3.40.190.10">
    <property type="entry name" value="Periplasmic binding protein-like II"/>
    <property type="match status" value="1"/>
</dbReference>
<dbReference type="InterPro" id="IPR006311">
    <property type="entry name" value="TAT_signal"/>
</dbReference>
<dbReference type="Pfam" id="PF03401">
    <property type="entry name" value="TctC"/>
    <property type="match status" value="1"/>
</dbReference>
<dbReference type="AlphaFoldDB" id="A0A261R5J9"/>
<evidence type="ECO:0000313" key="3">
    <source>
        <dbReference type="EMBL" id="OZI20298.1"/>
    </source>
</evidence>
<evidence type="ECO:0008006" key="5">
    <source>
        <dbReference type="Google" id="ProtNLM"/>
    </source>
</evidence>
<dbReference type="PIRSF" id="PIRSF017082">
    <property type="entry name" value="YflP"/>
    <property type="match status" value="1"/>
</dbReference>
<dbReference type="CDD" id="cd13578">
    <property type="entry name" value="PBP2_Bug27"/>
    <property type="match status" value="1"/>
</dbReference>
<keyword evidence="2" id="KW-0732">Signal</keyword>
<name>A0A261R5J9_9BORD</name>
<dbReference type="Proteomes" id="UP000216857">
    <property type="component" value="Unassembled WGS sequence"/>
</dbReference>
<dbReference type="PANTHER" id="PTHR42928:SF5">
    <property type="entry name" value="BLR1237 PROTEIN"/>
    <property type="match status" value="1"/>
</dbReference>
<protein>
    <recommendedName>
        <fullName evidence="5">ABC transporter substrate-binding protein</fullName>
    </recommendedName>
</protein>
<feature type="signal peptide" evidence="2">
    <location>
        <begin position="1"/>
        <end position="30"/>
    </location>
</feature>
<dbReference type="PANTHER" id="PTHR42928">
    <property type="entry name" value="TRICARBOXYLATE-BINDING PROTEIN"/>
    <property type="match status" value="1"/>
</dbReference>
<evidence type="ECO:0000256" key="1">
    <source>
        <dbReference type="ARBA" id="ARBA00006987"/>
    </source>
</evidence>
<dbReference type="SUPFAM" id="SSF53850">
    <property type="entry name" value="Periplasmic binding protein-like II"/>
    <property type="match status" value="1"/>
</dbReference>
<dbReference type="Gene3D" id="3.40.190.150">
    <property type="entry name" value="Bordetella uptake gene, domain 1"/>
    <property type="match status" value="1"/>
</dbReference>
<evidence type="ECO:0000313" key="4">
    <source>
        <dbReference type="Proteomes" id="UP000216857"/>
    </source>
</evidence>
<organism evidence="3 4">
    <name type="scientific">Bordetella genomosp. 9</name>
    <dbReference type="NCBI Taxonomy" id="1416803"/>
    <lineage>
        <taxon>Bacteria</taxon>
        <taxon>Pseudomonadati</taxon>
        <taxon>Pseudomonadota</taxon>
        <taxon>Betaproteobacteria</taxon>
        <taxon>Burkholderiales</taxon>
        <taxon>Alcaligenaceae</taxon>
        <taxon>Bordetella</taxon>
    </lineage>
</organism>
<comment type="caution">
    <text evidence="3">The sequence shown here is derived from an EMBL/GenBank/DDBJ whole genome shotgun (WGS) entry which is preliminary data.</text>
</comment>
<keyword evidence="4" id="KW-1185">Reference proteome</keyword>
<dbReference type="InterPro" id="IPR042100">
    <property type="entry name" value="Bug_dom1"/>
</dbReference>
<dbReference type="EMBL" id="NEVJ01000003">
    <property type="protein sequence ID" value="OZI20298.1"/>
    <property type="molecule type" value="Genomic_DNA"/>
</dbReference>
<accession>A0A261R5J9</accession>
<gene>
    <name evidence="3" type="ORF">CAL26_22465</name>
</gene>
<proteinExistence type="inferred from homology"/>
<reference evidence="3" key="1">
    <citation type="submission" date="2017-05" db="EMBL/GenBank/DDBJ databases">
        <title>Complete and WGS of Bordetella genogroups.</title>
        <authorList>
            <person name="Spilker T."/>
            <person name="Lipuma J."/>
        </authorList>
    </citation>
    <scope>NUCLEOTIDE SEQUENCE</scope>
    <source>
        <strain evidence="3">AU21707</strain>
    </source>
</reference>
<sequence length="326" mass="33580">MMVLNMKTRREFLLGGLSLAAAGVAGPAAAAGYPERTVRIVVPYPPGGATDSLGRLVAQGLAEKLGQPFVVENRAGAAGVIGAGQVSRSAADGYTLLMAATGAIVPAPGQDPARYRVIDHYSPVSLIAAPPYILVVNPKVPAATVAQLVESAKRDGANLSYASSGVGTASHLAGLQFEKMAGVQLLHIPYKGMGQAVTDVMSGQVAMMFAPAPAVLAHIAAGNLRALGVTSRERSPLFPMYPTLAEAGVAGYESVGWFGMLAPPATPAAVVATLHQSVAELLRSPTATEQLKAMGATPARSTPAEFTAFLDQDTKQLTELLKDVKQ</sequence>
<dbReference type="PROSITE" id="PS51318">
    <property type="entry name" value="TAT"/>
    <property type="match status" value="1"/>
</dbReference>
<evidence type="ECO:0000256" key="2">
    <source>
        <dbReference type="SAM" id="SignalP"/>
    </source>
</evidence>